<evidence type="ECO:0008006" key="3">
    <source>
        <dbReference type="Google" id="ProtNLM"/>
    </source>
</evidence>
<dbReference type="AlphaFoldDB" id="A0A5C5YPM9"/>
<dbReference type="RefSeq" id="WP_146586937.1">
    <property type="nucleotide sequence ID" value="NZ_SJPO01000005.1"/>
</dbReference>
<dbReference type="OrthoDB" id="5451915at2"/>
<proteinExistence type="predicted"/>
<dbReference type="SUPFAM" id="SSF48239">
    <property type="entry name" value="Terpenoid cyclases/Protein prenyltransferases"/>
    <property type="match status" value="1"/>
</dbReference>
<gene>
    <name evidence="1" type="ORF">Pla123a_22780</name>
</gene>
<accession>A0A5C5YPM9</accession>
<evidence type="ECO:0000313" key="2">
    <source>
        <dbReference type="Proteomes" id="UP000318478"/>
    </source>
</evidence>
<dbReference type="InterPro" id="IPR008930">
    <property type="entry name" value="Terpenoid_cyclase/PrenylTrfase"/>
</dbReference>
<comment type="caution">
    <text evidence="1">The sequence shown here is derived from an EMBL/GenBank/DDBJ whole genome shotgun (WGS) entry which is preliminary data.</text>
</comment>
<name>A0A5C5YPM9_9BACT</name>
<dbReference type="EMBL" id="SJPO01000005">
    <property type="protein sequence ID" value="TWT76855.1"/>
    <property type="molecule type" value="Genomic_DNA"/>
</dbReference>
<sequence>MSWTADLTERVVKAIPGGYAAGGPVASEPMAWAAVCLAERGRVREARLAGDWLAKTQARDGSVGVTGQEPTPAWPTGLAMLAWRSVEAVLHKAVYQDNIRRAADWALAAEGRTVERKRQIGHDTTIVGWSWAADTHSWLEPTAFFVKALTRIGYGDHPRVQDGVRLLVDRLLPAGGANYGNTIVLGQELLAHVQPTGIALWALAETPAQSPLIEKAIEFLDASVSADTTTASLSYAVLGLTAQGRRPAAADAWLHAACDRELSRATNLYKLALLANASPASTT</sequence>
<evidence type="ECO:0000313" key="1">
    <source>
        <dbReference type="EMBL" id="TWT76855.1"/>
    </source>
</evidence>
<dbReference type="Proteomes" id="UP000318478">
    <property type="component" value="Unassembled WGS sequence"/>
</dbReference>
<keyword evidence="2" id="KW-1185">Reference proteome</keyword>
<organism evidence="1 2">
    <name type="scientific">Posidoniimonas polymericola</name>
    <dbReference type="NCBI Taxonomy" id="2528002"/>
    <lineage>
        <taxon>Bacteria</taxon>
        <taxon>Pseudomonadati</taxon>
        <taxon>Planctomycetota</taxon>
        <taxon>Planctomycetia</taxon>
        <taxon>Pirellulales</taxon>
        <taxon>Lacipirellulaceae</taxon>
        <taxon>Posidoniimonas</taxon>
    </lineage>
</organism>
<dbReference type="Gene3D" id="1.50.10.20">
    <property type="match status" value="1"/>
</dbReference>
<protein>
    <recommendedName>
        <fullName evidence="3">Prenyltransferase and squalene oxidase repeat protein</fullName>
    </recommendedName>
</protein>
<reference evidence="1 2" key="1">
    <citation type="submission" date="2019-02" db="EMBL/GenBank/DDBJ databases">
        <title>Deep-cultivation of Planctomycetes and their phenomic and genomic characterization uncovers novel biology.</title>
        <authorList>
            <person name="Wiegand S."/>
            <person name="Jogler M."/>
            <person name="Boedeker C."/>
            <person name="Pinto D."/>
            <person name="Vollmers J."/>
            <person name="Rivas-Marin E."/>
            <person name="Kohn T."/>
            <person name="Peeters S.H."/>
            <person name="Heuer A."/>
            <person name="Rast P."/>
            <person name="Oberbeckmann S."/>
            <person name="Bunk B."/>
            <person name="Jeske O."/>
            <person name="Meyerdierks A."/>
            <person name="Storesund J.E."/>
            <person name="Kallscheuer N."/>
            <person name="Luecker S."/>
            <person name="Lage O.M."/>
            <person name="Pohl T."/>
            <person name="Merkel B.J."/>
            <person name="Hornburger P."/>
            <person name="Mueller R.-W."/>
            <person name="Bruemmer F."/>
            <person name="Labrenz M."/>
            <person name="Spormann A.M."/>
            <person name="Op Den Camp H."/>
            <person name="Overmann J."/>
            <person name="Amann R."/>
            <person name="Jetten M.S.M."/>
            <person name="Mascher T."/>
            <person name="Medema M.H."/>
            <person name="Devos D.P."/>
            <person name="Kaster A.-K."/>
            <person name="Ovreas L."/>
            <person name="Rohde M."/>
            <person name="Galperin M.Y."/>
            <person name="Jogler C."/>
        </authorList>
    </citation>
    <scope>NUCLEOTIDE SEQUENCE [LARGE SCALE GENOMIC DNA]</scope>
    <source>
        <strain evidence="1 2">Pla123a</strain>
    </source>
</reference>